<organism evidence="11 12">
    <name type="scientific">Candidatus Woesebacteria bacterium RIFCSPHIGHO2_01_FULL_38_9</name>
    <dbReference type="NCBI Taxonomy" id="1802492"/>
    <lineage>
        <taxon>Bacteria</taxon>
        <taxon>Candidatus Woeseibacteriota</taxon>
    </lineage>
</organism>
<dbReference type="CDD" id="cd00209">
    <property type="entry name" value="DHFR"/>
    <property type="match status" value="1"/>
</dbReference>
<dbReference type="PROSITE" id="PS51330">
    <property type="entry name" value="DHFR_2"/>
    <property type="match status" value="1"/>
</dbReference>
<dbReference type="PANTHER" id="PTHR48069">
    <property type="entry name" value="DIHYDROFOLATE REDUCTASE"/>
    <property type="match status" value="1"/>
</dbReference>
<dbReference type="EMBL" id="MGGE01000050">
    <property type="protein sequence ID" value="OGM20163.1"/>
    <property type="molecule type" value="Genomic_DNA"/>
</dbReference>
<dbReference type="AlphaFoldDB" id="A0A1F7XYP9"/>
<evidence type="ECO:0000256" key="3">
    <source>
        <dbReference type="ARBA" id="ARBA00012856"/>
    </source>
</evidence>
<dbReference type="Pfam" id="PF00186">
    <property type="entry name" value="DHFR_1"/>
    <property type="match status" value="1"/>
</dbReference>
<evidence type="ECO:0000256" key="1">
    <source>
        <dbReference type="ARBA" id="ARBA00004903"/>
    </source>
</evidence>
<comment type="similarity">
    <text evidence="2 8 9">Belongs to the dihydrofolate reductase family.</text>
</comment>
<dbReference type="PROSITE" id="PS00075">
    <property type="entry name" value="DHFR_1"/>
    <property type="match status" value="1"/>
</dbReference>
<evidence type="ECO:0000256" key="5">
    <source>
        <dbReference type="ARBA" id="ARBA00022857"/>
    </source>
</evidence>
<dbReference type="InterPro" id="IPR017925">
    <property type="entry name" value="DHFR_CS"/>
</dbReference>
<keyword evidence="6 8" id="KW-0560">Oxidoreductase</keyword>
<dbReference type="InterPro" id="IPR001796">
    <property type="entry name" value="DHFR_dom"/>
</dbReference>
<dbReference type="EC" id="1.5.1.3" evidence="3 8"/>
<comment type="caution">
    <text evidence="11">The sequence shown here is derived from an EMBL/GenBank/DDBJ whole genome shotgun (WGS) entry which is preliminary data.</text>
</comment>
<dbReference type="GO" id="GO:0070401">
    <property type="term" value="F:NADP+ binding"/>
    <property type="evidence" value="ECO:0007669"/>
    <property type="project" value="UniProtKB-ARBA"/>
</dbReference>
<evidence type="ECO:0000256" key="9">
    <source>
        <dbReference type="RuleBase" id="RU004474"/>
    </source>
</evidence>
<protein>
    <recommendedName>
        <fullName evidence="3 8">Dihydrofolate reductase</fullName>
        <ecNumber evidence="3 8">1.5.1.3</ecNumber>
    </recommendedName>
</protein>
<feature type="domain" description="DHFR" evidence="10">
    <location>
        <begin position="2"/>
        <end position="162"/>
    </location>
</feature>
<evidence type="ECO:0000256" key="6">
    <source>
        <dbReference type="ARBA" id="ARBA00023002"/>
    </source>
</evidence>
<sequence length="163" mass="18159">MTVSIIVAIAENNVIGAKNKLPWYLPADLKHFKEITMGHHVIMGRKTHESIGKALPGRTNVVITRNPNYESEETVVVHSLEDALKIAEGSGETEAFVIGGAEIFKQALPLADKIYMTKVKASIDGDIFFPEYKKGEWSIVSSEPHKADGKNSYPYEFQTLERK</sequence>
<dbReference type="InterPro" id="IPR024072">
    <property type="entry name" value="DHFR-like_dom_sf"/>
</dbReference>
<evidence type="ECO:0000256" key="8">
    <source>
        <dbReference type="PIRNR" id="PIRNR000194"/>
    </source>
</evidence>
<evidence type="ECO:0000313" key="11">
    <source>
        <dbReference type="EMBL" id="OGM20163.1"/>
    </source>
</evidence>
<comment type="catalytic activity">
    <reaction evidence="8">
        <text>(6S)-5,6,7,8-tetrahydrofolate + NADP(+) = 7,8-dihydrofolate + NADPH + H(+)</text>
        <dbReference type="Rhea" id="RHEA:15009"/>
        <dbReference type="ChEBI" id="CHEBI:15378"/>
        <dbReference type="ChEBI" id="CHEBI:57451"/>
        <dbReference type="ChEBI" id="CHEBI:57453"/>
        <dbReference type="ChEBI" id="CHEBI:57783"/>
        <dbReference type="ChEBI" id="CHEBI:58349"/>
        <dbReference type="EC" id="1.5.1.3"/>
    </reaction>
</comment>
<dbReference type="Gene3D" id="3.40.430.10">
    <property type="entry name" value="Dihydrofolate Reductase, subunit A"/>
    <property type="match status" value="1"/>
</dbReference>
<keyword evidence="4 8" id="KW-0554">One-carbon metabolism</keyword>
<reference evidence="11 12" key="1">
    <citation type="journal article" date="2016" name="Nat. Commun.">
        <title>Thousands of microbial genomes shed light on interconnected biogeochemical processes in an aquifer system.</title>
        <authorList>
            <person name="Anantharaman K."/>
            <person name="Brown C.T."/>
            <person name="Hug L.A."/>
            <person name="Sharon I."/>
            <person name="Castelle C.J."/>
            <person name="Probst A.J."/>
            <person name="Thomas B.C."/>
            <person name="Singh A."/>
            <person name="Wilkins M.J."/>
            <person name="Karaoz U."/>
            <person name="Brodie E.L."/>
            <person name="Williams K.H."/>
            <person name="Hubbard S.S."/>
            <person name="Banfield J.F."/>
        </authorList>
    </citation>
    <scope>NUCLEOTIDE SEQUENCE [LARGE SCALE GENOMIC DNA]</scope>
</reference>
<dbReference type="SUPFAM" id="SSF53597">
    <property type="entry name" value="Dihydrofolate reductase-like"/>
    <property type="match status" value="1"/>
</dbReference>
<comment type="pathway">
    <text evidence="1 8">Cofactor biosynthesis; tetrahydrofolate biosynthesis; 5,6,7,8-tetrahydrofolate from 7,8-dihydrofolate: step 1/1.</text>
</comment>
<dbReference type="InterPro" id="IPR012259">
    <property type="entry name" value="DHFR"/>
</dbReference>
<evidence type="ECO:0000313" key="12">
    <source>
        <dbReference type="Proteomes" id="UP000178419"/>
    </source>
</evidence>
<proteinExistence type="inferred from homology"/>
<dbReference type="PRINTS" id="PR00070">
    <property type="entry name" value="DHFR"/>
</dbReference>
<dbReference type="FunFam" id="3.40.430.10:FF:000001">
    <property type="entry name" value="Dihydrofolate reductase"/>
    <property type="match status" value="1"/>
</dbReference>
<dbReference type="GO" id="GO:0046452">
    <property type="term" value="P:dihydrofolate metabolic process"/>
    <property type="evidence" value="ECO:0007669"/>
    <property type="project" value="TreeGrafter"/>
</dbReference>
<dbReference type="UniPathway" id="UPA00077">
    <property type="reaction ID" value="UER00158"/>
</dbReference>
<keyword evidence="5 8" id="KW-0521">NADP</keyword>
<evidence type="ECO:0000256" key="7">
    <source>
        <dbReference type="ARBA" id="ARBA00025067"/>
    </source>
</evidence>
<comment type="function">
    <text evidence="7 8">Key enzyme in folate metabolism. Catalyzes an essential reaction for de novo glycine and purine synthesis, and for DNA precursor synthesis.</text>
</comment>
<dbReference type="GO" id="GO:0004146">
    <property type="term" value="F:dihydrofolate reductase activity"/>
    <property type="evidence" value="ECO:0007669"/>
    <property type="project" value="UniProtKB-EC"/>
</dbReference>
<dbReference type="GO" id="GO:0006730">
    <property type="term" value="P:one-carbon metabolic process"/>
    <property type="evidence" value="ECO:0007669"/>
    <property type="project" value="UniProtKB-KW"/>
</dbReference>
<dbReference type="GO" id="GO:0046655">
    <property type="term" value="P:folic acid metabolic process"/>
    <property type="evidence" value="ECO:0007669"/>
    <property type="project" value="TreeGrafter"/>
</dbReference>
<accession>A0A1F7XYP9</accession>
<evidence type="ECO:0000256" key="2">
    <source>
        <dbReference type="ARBA" id="ARBA00009539"/>
    </source>
</evidence>
<gene>
    <name evidence="11" type="ORF">A2714_02355</name>
</gene>
<evidence type="ECO:0000256" key="4">
    <source>
        <dbReference type="ARBA" id="ARBA00022563"/>
    </source>
</evidence>
<dbReference type="GO" id="GO:0046654">
    <property type="term" value="P:tetrahydrofolate biosynthetic process"/>
    <property type="evidence" value="ECO:0007669"/>
    <property type="project" value="UniProtKB-UniPathway"/>
</dbReference>
<dbReference type="Proteomes" id="UP000178419">
    <property type="component" value="Unassembled WGS sequence"/>
</dbReference>
<dbReference type="PANTHER" id="PTHR48069:SF3">
    <property type="entry name" value="DIHYDROFOLATE REDUCTASE"/>
    <property type="match status" value="1"/>
</dbReference>
<name>A0A1F7XYP9_9BACT</name>
<dbReference type="GO" id="GO:0005829">
    <property type="term" value="C:cytosol"/>
    <property type="evidence" value="ECO:0007669"/>
    <property type="project" value="TreeGrafter"/>
</dbReference>
<evidence type="ECO:0000259" key="10">
    <source>
        <dbReference type="PROSITE" id="PS51330"/>
    </source>
</evidence>
<dbReference type="PIRSF" id="PIRSF000194">
    <property type="entry name" value="DHFR"/>
    <property type="match status" value="1"/>
</dbReference>